<evidence type="ECO:0000313" key="2">
    <source>
        <dbReference type="EMBL" id="SFR47628.1"/>
    </source>
</evidence>
<reference evidence="3" key="1">
    <citation type="submission" date="2016-10" db="EMBL/GenBank/DDBJ databases">
        <authorList>
            <person name="Varghese N."/>
            <person name="Submissions S."/>
        </authorList>
    </citation>
    <scope>NUCLEOTIDE SEQUENCE [LARGE SCALE GENOMIC DNA]</scope>
    <source>
        <strain evidence="3">RD 26</strain>
    </source>
</reference>
<feature type="transmembrane region" description="Helical" evidence="1">
    <location>
        <begin position="6"/>
        <end position="24"/>
    </location>
</feature>
<keyword evidence="1" id="KW-1133">Transmembrane helix</keyword>
<keyword evidence="1" id="KW-0472">Membrane</keyword>
<evidence type="ECO:0000256" key="1">
    <source>
        <dbReference type="SAM" id="Phobius"/>
    </source>
</evidence>
<accession>A0A1I6GZK7</accession>
<evidence type="ECO:0000313" key="3">
    <source>
        <dbReference type="Proteomes" id="UP000198932"/>
    </source>
</evidence>
<dbReference type="Proteomes" id="UP000198932">
    <property type="component" value="Unassembled WGS sequence"/>
</dbReference>
<name>A0A1I6GZK7_HALSD</name>
<dbReference type="EMBL" id="FOYN01000003">
    <property type="protein sequence ID" value="SFR47628.1"/>
    <property type="molecule type" value="Genomic_DNA"/>
</dbReference>
<sequence>MLSGVMFVGYSSALWCLYVVALPTGAFSDLVSAETLFRVSIGSMTLFIMLMGTALFPDEIVAFLE</sequence>
<gene>
    <name evidence="2" type="ORF">SAMN04487937_2223</name>
</gene>
<protein>
    <submittedName>
        <fullName evidence="2">Uncharacterized protein</fullName>
    </submittedName>
</protein>
<feature type="transmembrane region" description="Helical" evidence="1">
    <location>
        <begin position="36"/>
        <end position="56"/>
    </location>
</feature>
<keyword evidence="1" id="KW-0812">Transmembrane</keyword>
<proteinExistence type="predicted"/>
<dbReference type="AlphaFoldDB" id="A0A1I6GZK7"/>
<organism evidence="2 3">
    <name type="scientific">Halorubrum sodomense</name>
    <dbReference type="NCBI Taxonomy" id="35743"/>
    <lineage>
        <taxon>Archaea</taxon>
        <taxon>Methanobacteriati</taxon>
        <taxon>Methanobacteriota</taxon>
        <taxon>Stenosarchaea group</taxon>
        <taxon>Halobacteria</taxon>
        <taxon>Halobacteriales</taxon>
        <taxon>Haloferacaceae</taxon>
        <taxon>Halorubrum</taxon>
    </lineage>
</organism>
<keyword evidence="3" id="KW-1185">Reference proteome</keyword>